<evidence type="ECO:0000313" key="2">
    <source>
        <dbReference type="Proteomes" id="UP000299102"/>
    </source>
</evidence>
<dbReference type="EMBL" id="BGZK01000781">
    <property type="protein sequence ID" value="GBP60195.1"/>
    <property type="molecule type" value="Genomic_DNA"/>
</dbReference>
<evidence type="ECO:0000313" key="1">
    <source>
        <dbReference type="EMBL" id="GBP60195.1"/>
    </source>
</evidence>
<comment type="caution">
    <text evidence="1">The sequence shown here is derived from an EMBL/GenBank/DDBJ whole genome shotgun (WGS) entry which is preliminary data.</text>
</comment>
<sequence>MKFKVPEEPSLGTPRCAIKAKFYSRLKPLQPMRSRRVRDNTLVVHAPLKDVQNRLGGARPETNELRRMAIPALFNFKAATHERSIPPHSTPKLQYQSKTYRTAFKLAMYAVMDDGKAEHSVYGAVVVSETESIARSVCRYT</sequence>
<accession>A0A4C1XDD9</accession>
<dbReference type="AlphaFoldDB" id="A0A4C1XDD9"/>
<name>A0A4C1XDD9_EUMVA</name>
<gene>
    <name evidence="1" type="ORF">EVAR_81340_1</name>
</gene>
<dbReference type="Proteomes" id="UP000299102">
    <property type="component" value="Unassembled WGS sequence"/>
</dbReference>
<protein>
    <submittedName>
        <fullName evidence="1">Uncharacterized protein</fullName>
    </submittedName>
</protein>
<organism evidence="1 2">
    <name type="scientific">Eumeta variegata</name>
    <name type="common">Bagworm moth</name>
    <name type="synonym">Eumeta japonica</name>
    <dbReference type="NCBI Taxonomy" id="151549"/>
    <lineage>
        <taxon>Eukaryota</taxon>
        <taxon>Metazoa</taxon>
        <taxon>Ecdysozoa</taxon>
        <taxon>Arthropoda</taxon>
        <taxon>Hexapoda</taxon>
        <taxon>Insecta</taxon>
        <taxon>Pterygota</taxon>
        <taxon>Neoptera</taxon>
        <taxon>Endopterygota</taxon>
        <taxon>Lepidoptera</taxon>
        <taxon>Glossata</taxon>
        <taxon>Ditrysia</taxon>
        <taxon>Tineoidea</taxon>
        <taxon>Psychidae</taxon>
        <taxon>Oiketicinae</taxon>
        <taxon>Eumeta</taxon>
    </lineage>
</organism>
<reference evidence="1 2" key="1">
    <citation type="journal article" date="2019" name="Commun. Biol.">
        <title>The bagworm genome reveals a unique fibroin gene that provides high tensile strength.</title>
        <authorList>
            <person name="Kono N."/>
            <person name="Nakamura H."/>
            <person name="Ohtoshi R."/>
            <person name="Tomita M."/>
            <person name="Numata K."/>
            <person name="Arakawa K."/>
        </authorList>
    </citation>
    <scope>NUCLEOTIDE SEQUENCE [LARGE SCALE GENOMIC DNA]</scope>
</reference>
<proteinExistence type="predicted"/>
<keyword evidence="2" id="KW-1185">Reference proteome</keyword>